<dbReference type="Gene3D" id="3.10.450.50">
    <property type="match status" value="1"/>
</dbReference>
<dbReference type="InterPro" id="IPR013325">
    <property type="entry name" value="RNA_pol_sigma_r2"/>
</dbReference>
<dbReference type="Gene3D" id="1.10.10.10">
    <property type="entry name" value="Winged helix-like DNA-binding domain superfamily/Winged helix DNA-binding domain"/>
    <property type="match status" value="1"/>
</dbReference>
<dbReference type="NCBIfam" id="TIGR02937">
    <property type="entry name" value="sigma70-ECF"/>
    <property type="match status" value="1"/>
</dbReference>
<evidence type="ECO:0000256" key="2">
    <source>
        <dbReference type="ARBA" id="ARBA00011344"/>
    </source>
</evidence>
<keyword evidence="3" id="KW-0805">Transcription regulation</keyword>
<dbReference type="Pfam" id="PF08281">
    <property type="entry name" value="Sigma70_r4_2"/>
    <property type="match status" value="1"/>
</dbReference>
<dbReference type="Gene3D" id="1.10.1740.10">
    <property type="match status" value="1"/>
</dbReference>
<organism evidence="8 9">
    <name type="scientific">Pseudonocardia alaniniphila</name>
    <dbReference type="NCBI Taxonomy" id="75291"/>
    <lineage>
        <taxon>Bacteria</taxon>
        <taxon>Bacillati</taxon>
        <taxon>Actinomycetota</taxon>
        <taxon>Actinomycetes</taxon>
        <taxon>Pseudonocardiales</taxon>
        <taxon>Pseudonocardiaceae</taxon>
        <taxon>Pseudonocardia</taxon>
    </lineage>
</organism>
<dbReference type="Proteomes" id="UP001299970">
    <property type="component" value="Unassembled WGS sequence"/>
</dbReference>
<comment type="subunit">
    <text evidence="2">Interacts transiently with the RNA polymerase catalytic core formed by RpoA, RpoB, RpoC and RpoZ (2 alpha, 1 beta, 1 beta' and 1 omega subunit) to form the RNA polymerase holoenzyme that can initiate transcription.</text>
</comment>
<dbReference type="InterPro" id="IPR032710">
    <property type="entry name" value="NTF2-like_dom_sf"/>
</dbReference>
<evidence type="ECO:0000256" key="1">
    <source>
        <dbReference type="ARBA" id="ARBA00010641"/>
    </source>
</evidence>
<dbReference type="PANTHER" id="PTHR30173">
    <property type="entry name" value="SIGMA 19 FACTOR"/>
    <property type="match status" value="1"/>
</dbReference>
<name>A0ABS9TR45_9PSEU</name>
<evidence type="ECO:0000259" key="7">
    <source>
        <dbReference type="Pfam" id="PF08281"/>
    </source>
</evidence>
<evidence type="ECO:0000313" key="9">
    <source>
        <dbReference type="Proteomes" id="UP001299970"/>
    </source>
</evidence>
<dbReference type="InterPro" id="IPR036388">
    <property type="entry name" value="WH-like_DNA-bd_sf"/>
</dbReference>
<comment type="similarity">
    <text evidence="1">Belongs to the sigma-70 factor family. ECF subfamily.</text>
</comment>
<dbReference type="InterPro" id="IPR007627">
    <property type="entry name" value="RNA_pol_sigma70_r2"/>
</dbReference>
<reference evidence="8 9" key="1">
    <citation type="submission" date="2022-03" db="EMBL/GenBank/DDBJ databases">
        <title>Pseudonocardia alaer sp. nov., a novel actinomycete isolated from reed forest soil.</title>
        <authorList>
            <person name="Wang L."/>
        </authorList>
    </citation>
    <scope>NUCLEOTIDE SEQUENCE [LARGE SCALE GENOMIC DNA]</scope>
    <source>
        <strain evidence="8 9">Y-16303</strain>
    </source>
</reference>
<keyword evidence="5" id="KW-0804">Transcription</keyword>
<dbReference type="Pfam" id="PF04542">
    <property type="entry name" value="Sigma70_r2"/>
    <property type="match status" value="1"/>
</dbReference>
<dbReference type="SUPFAM" id="SSF88659">
    <property type="entry name" value="Sigma3 and sigma4 domains of RNA polymerase sigma factors"/>
    <property type="match status" value="1"/>
</dbReference>
<feature type="domain" description="RNA polymerase sigma factor 70 region 4 type 2" evidence="7">
    <location>
        <begin position="112"/>
        <end position="162"/>
    </location>
</feature>
<keyword evidence="9" id="KW-1185">Reference proteome</keyword>
<evidence type="ECO:0000256" key="5">
    <source>
        <dbReference type="ARBA" id="ARBA00023163"/>
    </source>
</evidence>
<comment type="caution">
    <text evidence="8">The sequence shown here is derived from an EMBL/GenBank/DDBJ whole genome shotgun (WGS) entry which is preliminary data.</text>
</comment>
<dbReference type="RefSeq" id="WP_241041793.1">
    <property type="nucleotide sequence ID" value="NZ_BAAAJF010000029.1"/>
</dbReference>
<protein>
    <submittedName>
        <fullName evidence="8">RNA polymerase sigma factor SigJ</fullName>
    </submittedName>
</protein>
<dbReference type="InterPro" id="IPR052704">
    <property type="entry name" value="ECF_Sigma-70_Domain"/>
</dbReference>
<dbReference type="NCBIfam" id="NF007214">
    <property type="entry name" value="PRK09636.1"/>
    <property type="match status" value="1"/>
</dbReference>
<keyword evidence="4" id="KW-0731">Sigma factor</keyword>
<gene>
    <name evidence="8" type="primary">sigJ</name>
    <name evidence="8" type="ORF">MMF94_35240</name>
</gene>
<dbReference type="SUPFAM" id="SSF54427">
    <property type="entry name" value="NTF2-like"/>
    <property type="match status" value="1"/>
</dbReference>
<dbReference type="InterPro" id="IPR014284">
    <property type="entry name" value="RNA_pol_sigma-70_dom"/>
</dbReference>
<sequence>MNDERSLATAYTRARPRLERIAYAMTGSYAEAEDVVSDSWLRLIAAHASEPVQNVEAWATVVVARRALDTLRSARVRRETYVGPWLPEPWLEAPPASDPAERVALDDSVSFALMVVLETLSPAERTAWVLHDLFGMEFSEVAQVVGRTPAAVRQLAARARKHVAAGTPRVRVDHATHEAVVAAFRRATIDGDLPGLMTVLDPDATLTSDGGGKVRAALRPVHGADRVARLLIGLASQLDSNNHPMSVMVNGAPGFAILKGGEYDFVISLTVEDARITRVDMVRAPDKLATLPEDESSAGTGETHT</sequence>
<dbReference type="PANTHER" id="PTHR30173:SF43">
    <property type="entry name" value="ECF RNA POLYMERASE SIGMA FACTOR SIGI-RELATED"/>
    <property type="match status" value="1"/>
</dbReference>
<evidence type="ECO:0000256" key="3">
    <source>
        <dbReference type="ARBA" id="ARBA00023015"/>
    </source>
</evidence>
<dbReference type="InterPro" id="IPR013324">
    <property type="entry name" value="RNA_pol_sigma_r3/r4-like"/>
</dbReference>
<accession>A0ABS9TR45</accession>
<feature type="domain" description="RNA polymerase sigma-70 region 2" evidence="6">
    <location>
        <begin position="11"/>
        <end position="75"/>
    </location>
</feature>
<evidence type="ECO:0000256" key="4">
    <source>
        <dbReference type="ARBA" id="ARBA00023082"/>
    </source>
</evidence>
<dbReference type="SUPFAM" id="SSF88946">
    <property type="entry name" value="Sigma2 domain of RNA polymerase sigma factors"/>
    <property type="match status" value="1"/>
</dbReference>
<evidence type="ECO:0000313" key="8">
    <source>
        <dbReference type="EMBL" id="MCH6170986.1"/>
    </source>
</evidence>
<dbReference type="EMBL" id="JAKXMK010000038">
    <property type="protein sequence ID" value="MCH6170986.1"/>
    <property type="molecule type" value="Genomic_DNA"/>
</dbReference>
<dbReference type="InterPro" id="IPR013249">
    <property type="entry name" value="RNA_pol_sigma70_r4_t2"/>
</dbReference>
<evidence type="ECO:0000259" key="6">
    <source>
        <dbReference type="Pfam" id="PF04542"/>
    </source>
</evidence>
<proteinExistence type="inferred from homology"/>